<dbReference type="Gene3D" id="3.40.50.720">
    <property type="entry name" value="NAD(P)-binding Rossmann-like Domain"/>
    <property type="match status" value="2"/>
</dbReference>
<proteinExistence type="inferred from homology"/>
<dbReference type="FunFam" id="3.40.50.720:FF:000041">
    <property type="entry name" value="D-3-phosphoglycerate dehydrogenase"/>
    <property type="match status" value="1"/>
</dbReference>
<feature type="domain" description="D-isomer specific 2-hydroxyacid dehydrogenase catalytic" evidence="5">
    <location>
        <begin position="19"/>
        <end position="311"/>
    </location>
</feature>
<reference evidence="8 10" key="1">
    <citation type="submission" date="2019-07" db="EMBL/GenBank/DDBJ databases">
        <title>Genomes of sea-ice associated Colwellia species.</title>
        <authorList>
            <person name="Bowman J.P."/>
        </authorList>
    </citation>
    <scope>NUCLEOTIDE SEQUENCE [LARGE SCALE GENOMIC DNA]</scope>
    <source>
        <strain evidence="7 9">ACAM 607</strain>
        <strain evidence="8 10">IC036</strain>
    </source>
</reference>
<evidence type="ECO:0000259" key="5">
    <source>
        <dbReference type="Pfam" id="PF00389"/>
    </source>
</evidence>
<dbReference type="Proteomes" id="UP000321917">
    <property type="component" value="Unassembled WGS sequence"/>
</dbReference>
<keyword evidence="3" id="KW-0520">NAD</keyword>
<evidence type="ECO:0000256" key="2">
    <source>
        <dbReference type="ARBA" id="ARBA00023002"/>
    </source>
</evidence>
<keyword evidence="9" id="KW-1185">Reference proteome</keyword>
<dbReference type="PANTHER" id="PTHR43761">
    <property type="entry name" value="D-ISOMER SPECIFIC 2-HYDROXYACID DEHYDROGENASE FAMILY PROTEIN (AFU_ORTHOLOGUE AFUA_1G13630)"/>
    <property type="match status" value="1"/>
</dbReference>
<dbReference type="InterPro" id="IPR029753">
    <property type="entry name" value="D-isomer_DH_CS"/>
</dbReference>
<dbReference type="GO" id="GO:0004617">
    <property type="term" value="F:phosphoglycerate dehydrogenase activity"/>
    <property type="evidence" value="ECO:0007669"/>
    <property type="project" value="UniProtKB-ARBA"/>
</dbReference>
<dbReference type="PROSITE" id="PS00670">
    <property type="entry name" value="D_2_HYDROXYACID_DH_2"/>
    <property type="match status" value="1"/>
</dbReference>
<comment type="caution">
    <text evidence="8">The sequence shown here is derived from an EMBL/GenBank/DDBJ whole genome shotgun (WGS) entry which is preliminary data.</text>
</comment>
<feature type="domain" description="D-isomer specific 2-hydroxyacid dehydrogenase NAD-binding" evidence="6">
    <location>
        <begin position="107"/>
        <end position="290"/>
    </location>
</feature>
<dbReference type="PROSITE" id="PS00671">
    <property type="entry name" value="D_2_HYDROXYACID_DH_3"/>
    <property type="match status" value="1"/>
</dbReference>
<dbReference type="EMBL" id="VOLQ01000001">
    <property type="protein sequence ID" value="TWX72374.1"/>
    <property type="molecule type" value="Genomic_DNA"/>
</dbReference>
<evidence type="ECO:0000256" key="1">
    <source>
        <dbReference type="ARBA" id="ARBA00005854"/>
    </source>
</evidence>
<evidence type="ECO:0000256" key="4">
    <source>
        <dbReference type="RuleBase" id="RU003719"/>
    </source>
</evidence>
<accession>A0A5C6QTU1</accession>
<dbReference type="PANTHER" id="PTHR43761:SF1">
    <property type="entry name" value="D-ISOMER SPECIFIC 2-HYDROXYACID DEHYDROGENASE CATALYTIC DOMAIN-CONTAINING PROTEIN-RELATED"/>
    <property type="match status" value="1"/>
</dbReference>
<dbReference type="SUPFAM" id="SSF52283">
    <property type="entry name" value="Formate/glycerate dehydrogenase catalytic domain-like"/>
    <property type="match status" value="1"/>
</dbReference>
<dbReference type="InterPro" id="IPR006139">
    <property type="entry name" value="D-isomer_2_OHA_DH_cat_dom"/>
</dbReference>
<dbReference type="GO" id="GO:0047545">
    <property type="term" value="F:(S)-2-hydroxyglutarate dehydrogenase activity"/>
    <property type="evidence" value="ECO:0007669"/>
    <property type="project" value="UniProtKB-ARBA"/>
</dbReference>
<evidence type="ECO:0000313" key="8">
    <source>
        <dbReference type="EMBL" id="TWX72374.1"/>
    </source>
</evidence>
<dbReference type="Pfam" id="PF02826">
    <property type="entry name" value="2-Hacid_dh_C"/>
    <property type="match status" value="1"/>
</dbReference>
<dbReference type="OrthoDB" id="9805416at2"/>
<comment type="similarity">
    <text evidence="1 4">Belongs to the D-isomer specific 2-hydroxyacid dehydrogenase family.</text>
</comment>
<organism evidence="8 10">
    <name type="scientific">Colwellia hornerae</name>
    <dbReference type="NCBI Taxonomy" id="89402"/>
    <lineage>
        <taxon>Bacteria</taxon>
        <taxon>Pseudomonadati</taxon>
        <taxon>Pseudomonadota</taxon>
        <taxon>Gammaproteobacteria</taxon>
        <taxon>Alteromonadales</taxon>
        <taxon>Colwelliaceae</taxon>
        <taxon>Colwellia</taxon>
    </lineage>
</organism>
<dbReference type="CDD" id="cd12162">
    <property type="entry name" value="2-Hacid_dh_4"/>
    <property type="match status" value="1"/>
</dbReference>
<keyword evidence="2 4" id="KW-0560">Oxidoreductase</keyword>
<dbReference type="SUPFAM" id="SSF51735">
    <property type="entry name" value="NAD(P)-binding Rossmann-fold domains"/>
    <property type="match status" value="1"/>
</dbReference>
<gene>
    <name evidence="7" type="ORF">ESZ26_02595</name>
    <name evidence="8" type="ORF">ESZ27_00770</name>
</gene>
<dbReference type="GO" id="GO:0006564">
    <property type="term" value="P:L-serine biosynthetic process"/>
    <property type="evidence" value="ECO:0007669"/>
    <property type="project" value="UniProtKB-ARBA"/>
</dbReference>
<dbReference type="AlphaFoldDB" id="A0A5C6QTU1"/>
<dbReference type="Pfam" id="PF00389">
    <property type="entry name" value="2-Hacid_dh"/>
    <property type="match status" value="1"/>
</dbReference>
<dbReference type="InterPro" id="IPR050418">
    <property type="entry name" value="D-iso_2-hydroxyacid_DH_PdxB"/>
</dbReference>
<name>A0A5C6QTU1_9GAMM</name>
<dbReference type="Proteomes" id="UP000321525">
    <property type="component" value="Unassembled WGS sequence"/>
</dbReference>
<dbReference type="InterPro" id="IPR036291">
    <property type="entry name" value="NAD(P)-bd_dom_sf"/>
</dbReference>
<dbReference type="EMBL" id="VOLR01000003">
    <property type="protein sequence ID" value="TWX62294.1"/>
    <property type="molecule type" value="Genomic_DNA"/>
</dbReference>
<dbReference type="RefSeq" id="WP_146797938.1">
    <property type="nucleotide sequence ID" value="NZ_VOLP01000004.1"/>
</dbReference>
<dbReference type="GO" id="GO:0051287">
    <property type="term" value="F:NAD binding"/>
    <property type="evidence" value="ECO:0007669"/>
    <property type="project" value="InterPro"/>
</dbReference>
<evidence type="ECO:0000259" key="6">
    <source>
        <dbReference type="Pfam" id="PF02826"/>
    </source>
</evidence>
<dbReference type="InterPro" id="IPR006140">
    <property type="entry name" value="D-isomer_DH_NAD-bd"/>
</dbReference>
<evidence type="ECO:0000256" key="3">
    <source>
        <dbReference type="ARBA" id="ARBA00023027"/>
    </source>
</evidence>
<evidence type="ECO:0000313" key="9">
    <source>
        <dbReference type="Proteomes" id="UP000321525"/>
    </source>
</evidence>
<sequence>MQTVFLDQQTFSASISLTRIKSQVSTLSCYTTTTDSQIIERCKTAEIIITNKVLLSKNILEQLPQLKLVCIAATGMNNVDLVAAKALNITVNNVSGYSQASVSQYVFAQMLEYFSHTAHHNNNTQQGHWQNSATFCFHGKGSQELAGKTIGIIGFGCLGKAVATIAEAFGMKVLIAERFNATKTRENRHSFNDVLKKSDVISLHCPQTDETTNLINRESLALMKPSALLINTARGALVNSADLLQALKHKIISHAVLDVLEQEPPTASHPLINALMKKEIDNLSLTAHIAWASIESQQRLIDLVAVNIKNYKAL</sequence>
<evidence type="ECO:0000313" key="7">
    <source>
        <dbReference type="EMBL" id="TWX62294.1"/>
    </source>
</evidence>
<evidence type="ECO:0000313" key="10">
    <source>
        <dbReference type="Proteomes" id="UP000321917"/>
    </source>
</evidence>
<protein>
    <submittedName>
        <fullName evidence="8">D-2-hydroxyacid dehydrogenase</fullName>
    </submittedName>
</protein>